<feature type="region of interest" description="Disordered" evidence="5">
    <location>
        <begin position="353"/>
        <end position="372"/>
    </location>
</feature>
<comment type="subunit">
    <text evidence="2">Heterodimer of SbcC and SbcD.</text>
</comment>
<dbReference type="InterPro" id="IPR027417">
    <property type="entry name" value="P-loop_NTPase"/>
</dbReference>
<dbReference type="Pfam" id="PF13476">
    <property type="entry name" value="AAA_23"/>
    <property type="match status" value="1"/>
</dbReference>
<dbReference type="EMBL" id="CP115450">
    <property type="protein sequence ID" value="WBP91136.1"/>
    <property type="molecule type" value="Genomic_DNA"/>
</dbReference>
<feature type="coiled-coil region" evidence="4">
    <location>
        <begin position="449"/>
        <end position="489"/>
    </location>
</feature>
<evidence type="ECO:0000259" key="6">
    <source>
        <dbReference type="Pfam" id="PF13476"/>
    </source>
</evidence>
<evidence type="ECO:0000256" key="4">
    <source>
        <dbReference type="SAM" id="Coils"/>
    </source>
</evidence>
<keyword evidence="4" id="KW-0175">Coiled coil</keyword>
<sequence length="1007" mass="109209">MRLHTLALQAFGPFRTRQSIDFDTLSQGGLFLLHGATGAGKSTIFDAVCYALYGNVPGERHQTALRSHHADPATLTQVELEFSMAGRRLRIVRTPQQERARRDGNGTTRSQAKASLEERHGDDSLGRALWKPVSAAHQEIAREIEALLGMNREQFCQVVLLPQGDFARFLRAKAEDRATVLGRLFGTHRFRDIARWLTDHAKESGQRCDDARRIVLRDIDRIQDTAGTPITDSVEEPAPTQDSIDTTHPTALAWAQAVHGRAAEAHQAAAAALRDARAHHSIRESRAAQVRILAERQLRHRTAASALTALRAQAPAFEDLQATLERGRRAEQVRPLIQALDDADHDHQKARHAEAQARTRLADTQRNDTDEELTATEDRLKNDLGRLDALRHDEQRSEELAASLAKLKAELDQAQSDHDEIADWLDQADTRRAEHTARIDRAHLAQIQADRLAAALPALEQQLAAARRRDELAANVAKAQSDVDELKKAVIHSAAHARGIRDRRIDGMAGELAARLSPQEPCLVCGSPVHPRPATTAAGHPSREDEARAEEAYQQADQACKDAEQDLVRLTAEAASAQELADGQATADLQQRHRAAQQAHKDLLVAAADAVPANEELRAFDETRATRTSELASLGRRIGDYLGRQETQSAEQEILTLRLADALAGSPTIAARSAELTAEAEALARARAAIQQVAVAAGNLDRAARAVATEIVAAGFATPEEARHALIPGAELAAKEGEMDAWRTAQATHTATLQDPDLAEAAAAEPADEQAAEAALAAAADRSEAAAIAESTSRDRCETLLGHIDDLTQGIGRLAPLLEEHHVAKHLADLAAGTSGDNQYRMHLEAYVLAARLEEVAKAANTRLERMSSGRYVLSHTDARTSGRGRSGLGLEILDQWTGQTRDTTTLSGGESFFASLALALGLADVVAQEAGGSQLDTLFIDEGFGSLDDETLEEVLEVLDELRSYSRTVGVVSHVADLRRRIPTQMQVRKSQDGSTVKAMAAAPAY</sequence>
<feature type="region of interest" description="Disordered" evidence="5">
    <location>
        <begin position="93"/>
        <end position="120"/>
    </location>
</feature>
<accession>A0ABY7QF15</accession>
<evidence type="ECO:0000313" key="7">
    <source>
        <dbReference type="EMBL" id="WBP91136.1"/>
    </source>
</evidence>
<dbReference type="PANTHER" id="PTHR32114:SF2">
    <property type="entry name" value="ABC TRANSPORTER ABCH.3"/>
    <property type="match status" value="1"/>
</dbReference>
<keyword evidence="8" id="KW-1185">Reference proteome</keyword>
<evidence type="ECO:0000256" key="3">
    <source>
        <dbReference type="ARBA" id="ARBA00013368"/>
    </source>
</evidence>
<protein>
    <recommendedName>
        <fullName evidence="3">Nuclease SbcCD subunit C</fullName>
    </recommendedName>
</protein>
<gene>
    <name evidence="7" type="ORF">O1G21_38170</name>
</gene>
<evidence type="ECO:0000313" key="8">
    <source>
        <dbReference type="Proteomes" id="UP001212821"/>
    </source>
</evidence>
<reference evidence="8" key="1">
    <citation type="submission" date="2022-12" db="EMBL/GenBank/DDBJ databases">
        <authorList>
            <person name="Mo P."/>
        </authorList>
    </citation>
    <scope>NUCLEOTIDE SEQUENCE [LARGE SCALE GENOMIC DNA]</scope>
    <source>
        <strain evidence="8">HUAS 3-15</strain>
    </source>
</reference>
<dbReference type="SUPFAM" id="SSF52540">
    <property type="entry name" value="P-loop containing nucleoside triphosphate hydrolases"/>
    <property type="match status" value="1"/>
</dbReference>
<organism evidence="7 8">
    <name type="scientific">Kitasatospora cathayae</name>
    <dbReference type="NCBI Taxonomy" id="3004092"/>
    <lineage>
        <taxon>Bacteria</taxon>
        <taxon>Bacillati</taxon>
        <taxon>Actinomycetota</taxon>
        <taxon>Actinomycetes</taxon>
        <taxon>Kitasatosporales</taxon>
        <taxon>Streptomycetaceae</taxon>
        <taxon>Kitasatospora</taxon>
    </lineage>
</organism>
<name>A0ABY7QF15_9ACTN</name>
<feature type="coiled-coil region" evidence="4">
    <location>
        <begin position="546"/>
        <end position="580"/>
    </location>
</feature>
<evidence type="ECO:0000256" key="5">
    <source>
        <dbReference type="SAM" id="MobiDB-lite"/>
    </source>
</evidence>
<dbReference type="PANTHER" id="PTHR32114">
    <property type="entry name" value="ABC TRANSPORTER ABCH.3"/>
    <property type="match status" value="1"/>
</dbReference>
<feature type="coiled-coil region" evidence="4">
    <location>
        <begin position="390"/>
        <end position="417"/>
    </location>
</feature>
<dbReference type="InterPro" id="IPR038729">
    <property type="entry name" value="Rad50/SbcC_AAA"/>
</dbReference>
<feature type="domain" description="Rad50/SbcC-type AAA" evidence="6">
    <location>
        <begin position="6"/>
        <end position="178"/>
    </location>
</feature>
<dbReference type="Pfam" id="PF13558">
    <property type="entry name" value="SbcC_Walker_B"/>
    <property type="match status" value="1"/>
</dbReference>
<dbReference type="RefSeq" id="WP_270150319.1">
    <property type="nucleotide sequence ID" value="NZ_CP115450.1"/>
</dbReference>
<feature type="compositionally biased region" description="Basic and acidic residues" evidence="5">
    <location>
        <begin position="353"/>
        <end position="368"/>
    </location>
</feature>
<dbReference type="Proteomes" id="UP001212821">
    <property type="component" value="Chromosome"/>
</dbReference>
<evidence type="ECO:0000256" key="1">
    <source>
        <dbReference type="ARBA" id="ARBA00006930"/>
    </source>
</evidence>
<evidence type="ECO:0000256" key="2">
    <source>
        <dbReference type="ARBA" id="ARBA00011322"/>
    </source>
</evidence>
<comment type="similarity">
    <text evidence="1">Belongs to the SMC family. SbcC subfamily.</text>
</comment>
<dbReference type="Gene3D" id="3.40.50.300">
    <property type="entry name" value="P-loop containing nucleotide triphosphate hydrolases"/>
    <property type="match status" value="2"/>
</dbReference>
<proteinExistence type="inferred from homology"/>